<dbReference type="Gene3D" id="2.60.40.2420">
    <property type="match status" value="1"/>
</dbReference>
<dbReference type="NCBIfam" id="NF041112">
    <property type="entry name" value="chap_CsgH_alph"/>
    <property type="match status" value="1"/>
</dbReference>
<accession>A0A916IY40</accession>
<organism evidence="2 3">
    <name type="scientific">Cupriavidus yeoncheonensis</name>
    <dbReference type="NCBI Taxonomy" id="1462994"/>
    <lineage>
        <taxon>Bacteria</taxon>
        <taxon>Pseudomonadati</taxon>
        <taxon>Pseudomonadota</taxon>
        <taxon>Betaproteobacteria</taxon>
        <taxon>Burkholderiales</taxon>
        <taxon>Burkholderiaceae</taxon>
        <taxon>Cupriavidus</taxon>
    </lineage>
</organism>
<gene>
    <name evidence="2" type="ORF">LMG31506_05471</name>
</gene>
<evidence type="ECO:0000256" key="1">
    <source>
        <dbReference type="SAM" id="MobiDB-lite"/>
    </source>
</evidence>
<evidence type="ECO:0008006" key="4">
    <source>
        <dbReference type="Google" id="ProtNLM"/>
    </source>
</evidence>
<comment type="caution">
    <text evidence="2">The sequence shown here is derived from an EMBL/GenBank/DDBJ whole genome shotgun (WGS) entry which is preliminary data.</text>
</comment>
<evidence type="ECO:0000313" key="2">
    <source>
        <dbReference type="EMBL" id="CAG2155680.1"/>
    </source>
</evidence>
<protein>
    <recommendedName>
        <fullName evidence="4">Curli assembly protein CsgC</fullName>
    </recommendedName>
</protein>
<feature type="compositionally biased region" description="Low complexity" evidence="1">
    <location>
        <begin position="45"/>
        <end position="55"/>
    </location>
</feature>
<sequence>MQAEINLQAWLESHAANGVTMIAAYVSAAREADLQYDIRLRSSGQGSSSAVAQSGTVHVRQNQPSQVSSMAVTPVPGGKCEVGLTLREGNVVVARYTLDCSAK</sequence>
<dbReference type="RefSeq" id="WP_211950318.1">
    <property type="nucleotide sequence ID" value="NZ_CAJPUY010000026.1"/>
</dbReference>
<feature type="region of interest" description="Disordered" evidence="1">
    <location>
        <begin position="45"/>
        <end position="73"/>
    </location>
</feature>
<keyword evidence="3" id="KW-1185">Reference proteome</keyword>
<dbReference type="Proteomes" id="UP000672934">
    <property type="component" value="Unassembled WGS sequence"/>
</dbReference>
<dbReference type="InterPro" id="IPR053722">
    <property type="entry name" value="Curli_assembly_CsgC/AgfC"/>
</dbReference>
<dbReference type="EMBL" id="CAJPUY010000026">
    <property type="protein sequence ID" value="CAG2155680.1"/>
    <property type="molecule type" value="Genomic_DNA"/>
</dbReference>
<name>A0A916IY40_9BURK</name>
<evidence type="ECO:0000313" key="3">
    <source>
        <dbReference type="Proteomes" id="UP000672934"/>
    </source>
</evidence>
<dbReference type="AlphaFoldDB" id="A0A916IY40"/>
<dbReference type="InterPro" id="IPR047726">
    <property type="entry name" value="CsgH_dom"/>
</dbReference>
<reference evidence="2" key="1">
    <citation type="submission" date="2021-03" db="EMBL/GenBank/DDBJ databases">
        <authorList>
            <person name="Peeters C."/>
        </authorList>
    </citation>
    <scope>NUCLEOTIDE SEQUENCE</scope>
    <source>
        <strain evidence="2">LMG 31506</strain>
    </source>
</reference>
<proteinExistence type="predicted"/>
<feature type="compositionally biased region" description="Polar residues" evidence="1">
    <location>
        <begin position="59"/>
        <end position="71"/>
    </location>
</feature>